<dbReference type="EMBL" id="AP014546">
    <property type="protein sequence ID" value="BBB28408.1"/>
    <property type="molecule type" value="Genomic_DNA"/>
</dbReference>
<evidence type="ECO:0000256" key="2">
    <source>
        <dbReference type="HAMAP-Rule" id="MF_00460"/>
    </source>
</evidence>
<dbReference type="NCBIfam" id="NF002490">
    <property type="entry name" value="PRK01777.1"/>
    <property type="match status" value="1"/>
</dbReference>
<reference evidence="3 4" key="1">
    <citation type="journal article" date="2008" name="Int. J. Syst. Evol. Microbiol.">
        <title>Neptunomonas japonica sp. nov., an Osedax japonicus symbiont-like bacterium isolated from sediment adjacent to sperm whale carcasses off Kagoshima, Japan.</title>
        <authorList>
            <person name="Miyazaki M."/>
            <person name="Nogi Y."/>
            <person name="Fujiwara Y."/>
            <person name="Kawato M."/>
            <person name="Kubokawa K."/>
            <person name="Horikoshi K."/>
        </authorList>
    </citation>
    <scope>NUCLEOTIDE SEQUENCE [LARGE SCALE GENOMIC DNA]</scope>
    <source>
        <strain evidence="3 4">JAMM 1380</strain>
    </source>
</reference>
<accession>A0A7R6PRY2</accession>
<name>A0A7R6PRY2_9GAMM</name>
<comment type="similarity">
    <text evidence="1 2">Belongs to the UPF0125 (RnfH) family.</text>
</comment>
<keyword evidence="4" id="KW-1185">Reference proteome</keyword>
<dbReference type="Gene3D" id="3.10.20.280">
    <property type="entry name" value="RnfH-like"/>
    <property type="match status" value="1"/>
</dbReference>
<dbReference type="PANTHER" id="PTHR37483:SF1">
    <property type="entry name" value="UPF0125 PROTEIN RATB"/>
    <property type="match status" value="1"/>
</dbReference>
<proteinExistence type="inferred from homology"/>
<dbReference type="InterPro" id="IPR037021">
    <property type="entry name" value="RnfH_sf"/>
</dbReference>
<dbReference type="SUPFAM" id="SSF54285">
    <property type="entry name" value="MoaD/ThiS"/>
    <property type="match status" value="1"/>
</dbReference>
<protein>
    <recommendedName>
        <fullName evidence="2">UPF0125 protein NEJAP_0451</fullName>
    </recommendedName>
</protein>
<dbReference type="InterPro" id="IPR016155">
    <property type="entry name" value="Mopterin_synth/thiamin_S_b"/>
</dbReference>
<evidence type="ECO:0000256" key="1">
    <source>
        <dbReference type="ARBA" id="ARBA00010645"/>
    </source>
</evidence>
<sequence length="106" mass="11662">MQFMGNIMINVEVAYALPTEQKIIALKVEEGTTASDAVKLSKMGEVYPQIDIDSGPMGIFGKAIKDPKVTVLKEGDRVEIYRPLIADPKEARAKRAAKIKAQQDTQ</sequence>
<dbReference type="HAMAP" id="MF_00460">
    <property type="entry name" value="UPF0125_RnfH"/>
    <property type="match status" value="1"/>
</dbReference>
<dbReference type="Proteomes" id="UP000595332">
    <property type="component" value="Chromosome"/>
</dbReference>
<gene>
    <name evidence="3" type="ORF">NEJAP_0451</name>
</gene>
<dbReference type="AlphaFoldDB" id="A0A7R6PRY2"/>
<dbReference type="Pfam" id="PF03658">
    <property type="entry name" value="Ub-RnfH"/>
    <property type="match status" value="1"/>
</dbReference>
<organism evidence="3 4">
    <name type="scientific">Neptunomonas japonica JAMM 1380</name>
    <dbReference type="NCBI Taxonomy" id="1441457"/>
    <lineage>
        <taxon>Bacteria</taxon>
        <taxon>Pseudomonadati</taxon>
        <taxon>Pseudomonadota</taxon>
        <taxon>Gammaproteobacteria</taxon>
        <taxon>Oceanospirillales</taxon>
        <taxon>Oceanospirillaceae</taxon>
        <taxon>Neptunomonas</taxon>
    </lineage>
</organism>
<dbReference type="PANTHER" id="PTHR37483">
    <property type="entry name" value="UPF0125 PROTEIN RATB"/>
    <property type="match status" value="1"/>
</dbReference>
<evidence type="ECO:0000313" key="3">
    <source>
        <dbReference type="EMBL" id="BBB28408.1"/>
    </source>
</evidence>
<dbReference type="KEGG" id="njp:NEJAP_0451"/>
<dbReference type="InterPro" id="IPR005346">
    <property type="entry name" value="RnfH"/>
</dbReference>
<evidence type="ECO:0000313" key="4">
    <source>
        <dbReference type="Proteomes" id="UP000595332"/>
    </source>
</evidence>